<accession>A0ABW7RB42</accession>
<comment type="caution">
    <text evidence="3">The sequence shown here is derived from an EMBL/GenBank/DDBJ whole genome shotgun (WGS) entry which is preliminary data.</text>
</comment>
<dbReference type="Gene3D" id="1.10.357.10">
    <property type="entry name" value="Tetracycline Repressor, domain 2"/>
    <property type="match status" value="1"/>
</dbReference>
<reference evidence="3 4" key="1">
    <citation type="submission" date="2024-10" db="EMBL/GenBank/DDBJ databases">
        <title>The Natural Products Discovery Center: Release of the First 8490 Sequenced Strains for Exploring Actinobacteria Biosynthetic Diversity.</title>
        <authorList>
            <person name="Kalkreuter E."/>
            <person name="Kautsar S.A."/>
            <person name="Yang D."/>
            <person name="Bader C.D."/>
            <person name="Teijaro C.N."/>
            <person name="Fluegel L."/>
            <person name="Davis C.M."/>
            <person name="Simpson J.R."/>
            <person name="Lauterbach L."/>
            <person name="Steele A.D."/>
            <person name="Gui C."/>
            <person name="Meng S."/>
            <person name="Li G."/>
            <person name="Viehrig K."/>
            <person name="Ye F."/>
            <person name="Su P."/>
            <person name="Kiefer A.F."/>
            <person name="Nichols A."/>
            <person name="Cepeda A.J."/>
            <person name="Yan W."/>
            <person name="Fan B."/>
            <person name="Jiang Y."/>
            <person name="Adhikari A."/>
            <person name="Zheng C.-J."/>
            <person name="Schuster L."/>
            <person name="Cowan T.M."/>
            <person name="Smanski M.J."/>
            <person name="Chevrette M.G."/>
            <person name="De Carvalho L.P.S."/>
            <person name="Shen B."/>
        </authorList>
    </citation>
    <scope>NUCLEOTIDE SEQUENCE [LARGE SCALE GENOMIC DNA]</scope>
    <source>
        <strain evidence="3 4">NPDC018013</strain>
    </source>
</reference>
<name>A0ABW7RB42_9ACTN</name>
<organism evidence="3 4">
    <name type="scientific">Streptomyces celluloflavus</name>
    <dbReference type="NCBI Taxonomy" id="58344"/>
    <lineage>
        <taxon>Bacteria</taxon>
        <taxon>Bacillati</taxon>
        <taxon>Actinomycetota</taxon>
        <taxon>Actinomycetes</taxon>
        <taxon>Kitasatosporales</taxon>
        <taxon>Streptomycetaceae</taxon>
        <taxon>Streptomyces</taxon>
    </lineage>
</organism>
<dbReference type="InterPro" id="IPR001647">
    <property type="entry name" value="HTH_TetR"/>
</dbReference>
<feature type="domain" description="HTH tetR-type" evidence="2">
    <location>
        <begin position="14"/>
        <end position="57"/>
    </location>
</feature>
<dbReference type="RefSeq" id="WP_397672391.1">
    <property type="nucleotide sequence ID" value="NZ_JBIRFW010000022.1"/>
</dbReference>
<dbReference type="InterPro" id="IPR009057">
    <property type="entry name" value="Homeodomain-like_sf"/>
</dbReference>
<dbReference type="Pfam" id="PF00440">
    <property type="entry name" value="TetR_N"/>
    <property type="match status" value="1"/>
</dbReference>
<gene>
    <name evidence="3" type="ORF">ACH4GP_12745</name>
</gene>
<protein>
    <submittedName>
        <fullName evidence="3">TetR family transcriptional regulator</fullName>
    </submittedName>
</protein>
<dbReference type="EMBL" id="JBIRGH010000006">
    <property type="protein sequence ID" value="MFH8585256.1"/>
    <property type="molecule type" value="Genomic_DNA"/>
</dbReference>
<evidence type="ECO:0000259" key="2">
    <source>
        <dbReference type="Pfam" id="PF00440"/>
    </source>
</evidence>
<dbReference type="SUPFAM" id="SSF46689">
    <property type="entry name" value="Homeodomain-like"/>
    <property type="match status" value="1"/>
</dbReference>
<evidence type="ECO:0000313" key="4">
    <source>
        <dbReference type="Proteomes" id="UP001610990"/>
    </source>
</evidence>
<dbReference type="Proteomes" id="UP001610990">
    <property type="component" value="Unassembled WGS sequence"/>
</dbReference>
<proteinExistence type="predicted"/>
<keyword evidence="1" id="KW-0238">DNA-binding</keyword>
<evidence type="ECO:0000313" key="3">
    <source>
        <dbReference type="EMBL" id="MFH8585256.1"/>
    </source>
</evidence>
<sequence>MGRPHTPLLGTDRIIREALALIDAEGADAFSLPRLAARLGIRTPSLYHHVTGRAAVVEGVRRLVTRRGTRLSRRGRCTVAVPACSRALARHGGGAGKIARLRVVERSS</sequence>
<evidence type="ECO:0000256" key="1">
    <source>
        <dbReference type="ARBA" id="ARBA00023125"/>
    </source>
</evidence>
<keyword evidence="4" id="KW-1185">Reference proteome</keyword>